<dbReference type="VEuPathDB" id="FungiDB:H257_03875"/>
<feature type="region of interest" description="Disordered" evidence="12">
    <location>
        <begin position="264"/>
        <end position="286"/>
    </location>
</feature>
<comment type="caution">
    <text evidence="14">The sequence shown here is derived from an EMBL/GenBank/DDBJ whole genome shotgun (WGS) entry which is preliminary data.</text>
</comment>
<dbReference type="Pfam" id="PF13639">
    <property type="entry name" value="zf-RING_2"/>
    <property type="match status" value="1"/>
</dbReference>
<evidence type="ECO:0000256" key="6">
    <source>
        <dbReference type="ARBA" id="ARBA00022771"/>
    </source>
</evidence>
<protein>
    <recommendedName>
        <fullName evidence="13">RING-type domain-containing protein</fullName>
    </recommendedName>
</protein>
<dbReference type="InterPro" id="IPR001841">
    <property type="entry name" value="Znf_RING"/>
</dbReference>
<dbReference type="GO" id="GO:0008270">
    <property type="term" value="F:zinc ion binding"/>
    <property type="evidence" value="ECO:0007669"/>
    <property type="project" value="UniProtKB-KW"/>
</dbReference>
<sequence length="286" mass="31451">MDLAIRVNVRYAAPPNSHIKDALRLFKSPRWVQSIIRYIMPQLNSVSPASAACVDALKDSVVPVTNGDACVVCMDSFDNDCVELPGCRHKFHLSCIDPWLKLHSTCPTCRHQLPTDAFSNYSVYAINTTIILQQSQANMPTAQLLELPASNQVIRAVVNARVRRNPPTTSNSTLTSSSATTTTAAYCSGLSTMMPPVMNARILQQGHVGDLDSYDSLDSPLHDCLPTPRLSTRHHRSHLAQIPLMQQTPAPPLTRRRCREVANNSNNHKRARLATSPPPEIIASSV</sequence>
<evidence type="ECO:0000259" key="13">
    <source>
        <dbReference type="PROSITE" id="PS50089"/>
    </source>
</evidence>
<comment type="subcellular location">
    <subcellularLocation>
        <location evidence="1">Membrane</location>
        <topology evidence="1">Single-pass membrane protein</topology>
    </subcellularLocation>
</comment>
<dbReference type="EMBL" id="QUSZ01005383">
    <property type="protein sequence ID" value="RHY09935.1"/>
    <property type="molecule type" value="Genomic_DNA"/>
</dbReference>
<evidence type="ECO:0000256" key="10">
    <source>
        <dbReference type="ARBA" id="ARBA00023136"/>
    </source>
</evidence>
<comment type="pathway">
    <text evidence="2">Protein modification; protein ubiquitination.</text>
</comment>
<proteinExistence type="predicted"/>
<keyword evidence="10" id="KW-0472">Membrane</keyword>
<evidence type="ECO:0000313" key="15">
    <source>
        <dbReference type="Proteomes" id="UP000265427"/>
    </source>
</evidence>
<keyword evidence="6 11" id="KW-0863">Zinc-finger</keyword>
<dbReference type="GO" id="GO:0016020">
    <property type="term" value="C:membrane"/>
    <property type="evidence" value="ECO:0007669"/>
    <property type="project" value="UniProtKB-SubCell"/>
</dbReference>
<keyword evidence="9" id="KW-1133">Transmembrane helix</keyword>
<dbReference type="SUPFAM" id="SSF57850">
    <property type="entry name" value="RING/U-box"/>
    <property type="match status" value="1"/>
</dbReference>
<evidence type="ECO:0000256" key="3">
    <source>
        <dbReference type="ARBA" id="ARBA00022679"/>
    </source>
</evidence>
<feature type="domain" description="RING-type" evidence="13">
    <location>
        <begin position="70"/>
        <end position="110"/>
    </location>
</feature>
<keyword evidence="5" id="KW-0479">Metal-binding</keyword>
<evidence type="ECO:0000256" key="1">
    <source>
        <dbReference type="ARBA" id="ARBA00004167"/>
    </source>
</evidence>
<dbReference type="PANTHER" id="PTHR45768">
    <property type="entry name" value="E3 UBIQUITIN-PROTEIN LIGASE RNF13-LIKE"/>
    <property type="match status" value="1"/>
</dbReference>
<organism evidence="14 15">
    <name type="scientific">Aphanomyces astaci</name>
    <name type="common">Crayfish plague agent</name>
    <dbReference type="NCBI Taxonomy" id="112090"/>
    <lineage>
        <taxon>Eukaryota</taxon>
        <taxon>Sar</taxon>
        <taxon>Stramenopiles</taxon>
        <taxon>Oomycota</taxon>
        <taxon>Saprolegniomycetes</taxon>
        <taxon>Saprolegniales</taxon>
        <taxon>Verrucalvaceae</taxon>
        <taxon>Aphanomyces</taxon>
    </lineage>
</organism>
<evidence type="ECO:0000256" key="8">
    <source>
        <dbReference type="ARBA" id="ARBA00022833"/>
    </source>
</evidence>
<evidence type="ECO:0000256" key="12">
    <source>
        <dbReference type="SAM" id="MobiDB-lite"/>
    </source>
</evidence>
<dbReference type="SMART" id="SM00184">
    <property type="entry name" value="RING"/>
    <property type="match status" value="1"/>
</dbReference>
<dbReference type="AlphaFoldDB" id="A0A397AUH8"/>
<evidence type="ECO:0000313" key="14">
    <source>
        <dbReference type="EMBL" id="RHY09935.1"/>
    </source>
</evidence>
<evidence type="ECO:0000256" key="4">
    <source>
        <dbReference type="ARBA" id="ARBA00022692"/>
    </source>
</evidence>
<name>A0A397AUH8_APHAT</name>
<evidence type="ECO:0000256" key="11">
    <source>
        <dbReference type="PROSITE-ProRule" id="PRU00175"/>
    </source>
</evidence>
<keyword evidence="4" id="KW-0812">Transmembrane</keyword>
<accession>A0A397AUH8</accession>
<dbReference type="InterPro" id="IPR013083">
    <property type="entry name" value="Znf_RING/FYVE/PHD"/>
</dbReference>
<dbReference type="PANTHER" id="PTHR45768:SF18">
    <property type="entry name" value="RING-H2 FINGER PROTEIN ATL47-RELATED"/>
    <property type="match status" value="1"/>
</dbReference>
<keyword evidence="7" id="KW-0833">Ubl conjugation pathway</keyword>
<keyword evidence="8" id="KW-0862">Zinc</keyword>
<reference evidence="14 15" key="1">
    <citation type="submission" date="2018-08" db="EMBL/GenBank/DDBJ databases">
        <title>Aphanomyces genome sequencing and annotation.</title>
        <authorList>
            <person name="Minardi D."/>
            <person name="Oidtmann B."/>
            <person name="Van Der Giezen M."/>
            <person name="Studholme D.J."/>
        </authorList>
    </citation>
    <scope>NUCLEOTIDE SEQUENCE [LARGE SCALE GENOMIC DNA]</scope>
    <source>
        <strain evidence="14 15">Kv</strain>
    </source>
</reference>
<dbReference type="Proteomes" id="UP000265427">
    <property type="component" value="Unassembled WGS sequence"/>
</dbReference>
<evidence type="ECO:0000256" key="7">
    <source>
        <dbReference type="ARBA" id="ARBA00022786"/>
    </source>
</evidence>
<keyword evidence="3" id="KW-0808">Transferase</keyword>
<dbReference type="CDD" id="cd16454">
    <property type="entry name" value="RING-H2_PA-TM-RING"/>
    <property type="match status" value="1"/>
</dbReference>
<dbReference type="GO" id="GO:0016740">
    <property type="term" value="F:transferase activity"/>
    <property type="evidence" value="ECO:0007669"/>
    <property type="project" value="UniProtKB-KW"/>
</dbReference>
<evidence type="ECO:0000256" key="5">
    <source>
        <dbReference type="ARBA" id="ARBA00022723"/>
    </source>
</evidence>
<dbReference type="PROSITE" id="PS50089">
    <property type="entry name" value="ZF_RING_2"/>
    <property type="match status" value="1"/>
</dbReference>
<evidence type="ECO:0000256" key="2">
    <source>
        <dbReference type="ARBA" id="ARBA00004906"/>
    </source>
</evidence>
<dbReference type="Gene3D" id="3.30.40.10">
    <property type="entry name" value="Zinc/RING finger domain, C3HC4 (zinc finger)"/>
    <property type="match status" value="1"/>
</dbReference>
<gene>
    <name evidence="14" type="ORF">DYB36_003434</name>
</gene>
<evidence type="ECO:0000256" key="9">
    <source>
        <dbReference type="ARBA" id="ARBA00022989"/>
    </source>
</evidence>